<sequence length="368" mass="41946">MEIQKLNKEIRNNYIGRMKIRSPEKLSTSWYQDDLLYSGVGKSLFVIVPTPGCSWALGDTGGCTMCSYISDCTLGPIDDTVIIKLFKKELNKHIENIKADGESKPIAIKIFVSGSFLNPLEISKEVRYEILDTIAKIDEIKEVVVESRPEYVNKEVLENSFSIIGNRLLEISIGLESQDDFIREKKINKGFSKEDFKNAVNILDKIDKDPNNNYSAKSKAYIFVKPILTSEKESIDEAIKTAYYAESVGTNRVSFCPATIHKGTIIEQFWRKGSYQPPWIWSVIKIINESRKNLKIPSFMDTSGFGSRRGPYNCKKCNKDLKNAIIHSNIQQNIIEDYECICKNEWLAEINSSNFNKSKTKIKHLPLL</sequence>
<dbReference type="SUPFAM" id="SSF102114">
    <property type="entry name" value="Radical SAM enzymes"/>
    <property type="match status" value="1"/>
</dbReference>
<dbReference type="GO" id="GO:0003824">
    <property type="term" value="F:catalytic activity"/>
    <property type="evidence" value="ECO:0007669"/>
    <property type="project" value="InterPro"/>
</dbReference>
<comment type="caution">
    <text evidence="2">The sequence shown here is derived from an EMBL/GenBank/DDBJ whole genome shotgun (WGS) entry which is preliminary data.</text>
</comment>
<dbReference type="PIRSF" id="PIRSF004954">
    <property type="entry name" value="Radical_SAM"/>
    <property type="match status" value="1"/>
</dbReference>
<organism evidence="2">
    <name type="scientific">bioreactor metagenome</name>
    <dbReference type="NCBI Taxonomy" id="1076179"/>
    <lineage>
        <taxon>unclassified sequences</taxon>
        <taxon>metagenomes</taxon>
        <taxon>ecological metagenomes</taxon>
    </lineage>
</organism>
<accession>A0A644T4B9</accession>
<dbReference type="AlphaFoldDB" id="A0A644T4B9"/>
<dbReference type="GO" id="GO:0051536">
    <property type="term" value="F:iron-sulfur cluster binding"/>
    <property type="evidence" value="ECO:0007669"/>
    <property type="project" value="InterPro"/>
</dbReference>
<dbReference type="InterPro" id="IPR058240">
    <property type="entry name" value="rSAM_sf"/>
</dbReference>
<dbReference type="InterPro" id="IPR005909">
    <property type="entry name" value="RaSEA"/>
</dbReference>
<reference evidence="2" key="1">
    <citation type="submission" date="2019-08" db="EMBL/GenBank/DDBJ databases">
        <authorList>
            <person name="Kucharzyk K."/>
            <person name="Murdoch R.W."/>
            <person name="Higgins S."/>
            <person name="Loffler F."/>
        </authorList>
    </citation>
    <scope>NUCLEOTIDE SEQUENCE</scope>
</reference>
<dbReference type="InterPro" id="IPR006638">
    <property type="entry name" value="Elp3/MiaA/NifB-like_rSAM"/>
</dbReference>
<name>A0A644T4B9_9ZZZZ</name>
<dbReference type="NCBIfam" id="TIGR01210">
    <property type="entry name" value="archaeosine biosynthesis radical SAM protein RaSEA"/>
    <property type="match status" value="1"/>
</dbReference>
<proteinExistence type="predicted"/>
<gene>
    <name evidence="2" type="ORF">SDC9_07352</name>
</gene>
<evidence type="ECO:0000259" key="1">
    <source>
        <dbReference type="SMART" id="SM00729"/>
    </source>
</evidence>
<dbReference type="SMART" id="SM00729">
    <property type="entry name" value="Elp3"/>
    <property type="match status" value="1"/>
</dbReference>
<dbReference type="EMBL" id="VSSQ01000016">
    <property type="protein sequence ID" value="MPL61765.1"/>
    <property type="molecule type" value="Genomic_DNA"/>
</dbReference>
<evidence type="ECO:0000313" key="2">
    <source>
        <dbReference type="EMBL" id="MPL61765.1"/>
    </source>
</evidence>
<feature type="domain" description="Elp3/MiaA/NifB-like radical SAM core" evidence="1">
    <location>
        <begin position="43"/>
        <end position="289"/>
    </location>
</feature>
<protein>
    <recommendedName>
        <fullName evidence="1">Elp3/MiaA/NifB-like radical SAM core domain-containing protein</fullName>
    </recommendedName>
</protein>